<feature type="domain" description="Alpha-amylase SusG-like C-terminal" evidence="4">
    <location>
        <begin position="40"/>
        <end position="101"/>
    </location>
</feature>
<evidence type="ECO:0000256" key="1">
    <source>
        <dbReference type="ARBA" id="ARBA00008061"/>
    </source>
</evidence>
<dbReference type="Gene3D" id="2.60.40.1180">
    <property type="entry name" value="Golgi alpha-mannosidase II"/>
    <property type="match status" value="1"/>
</dbReference>
<dbReference type="GO" id="GO:0004553">
    <property type="term" value="F:hydrolase activity, hydrolyzing O-glycosyl compounds"/>
    <property type="evidence" value="ECO:0007669"/>
    <property type="project" value="UniProtKB-ARBA"/>
</dbReference>
<comment type="caution">
    <text evidence="5">The sequence shown here is derived from an EMBL/GenBank/DDBJ whole genome shotgun (WGS) entry which is preliminary data.</text>
</comment>
<dbReference type="Pfam" id="PF23915">
    <property type="entry name" value="SusG_C"/>
    <property type="match status" value="1"/>
</dbReference>
<name>A0AAE3A421_9FIRM</name>
<dbReference type="SUPFAM" id="SSF51011">
    <property type="entry name" value="Glycosyl hydrolase domain"/>
    <property type="match status" value="1"/>
</dbReference>
<evidence type="ECO:0000313" key="5">
    <source>
        <dbReference type="EMBL" id="MCC2120018.1"/>
    </source>
</evidence>
<keyword evidence="3" id="KW-0326">Glycosidase</keyword>
<organism evidence="5 6">
    <name type="scientific">Waltera acetigignens</name>
    <dbReference type="NCBI Taxonomy" id="2981769"/>
    <lineage>
        <taxon>Bacteria</taxon>
        <taxon>Bacillati</taxon>
        <taxon>Bacillota</taxon>
        <taxon>Clostridia</taxon>
        <taxon>Lachnospirales</taxon>
        <taxon>Lachnospiraceae</taxon>
        <taxon>Waltera</taxon>
    </lineage>
</organism>
<protein>
    <submittedName>
        <fullName evidence="5">Alpha-glucosidase C-terminal domain-containing protein</fullName>
    </submittedName>
</protein>
<evidence type="ECO:0000256" key="2">
    <source>
        <dbReference type="ARBA" id="ARBA00022801"/>
    </source>
</evidence>
<gene>
    <name evidence="5" type="ORF">LKD75_10545</name>
</gene>
<dbReference type="InterPro" id="IPR056300">
    <property type="entry name" value="SusG-like_C"/>
</dbReference>
<accession>A0AAE3A421</accession>
<sequence>MKMKTWKKAMLILLMLALSLIFVSPILLLLNSSFKELKEIYAYERILGQEKLLVVCNFAGEAMDLEIPAEFVEKSAKLLISNYPGTKITDTLHLQPYEARVYHIEG</sequence>
<dbReference type="EMBL" id="JAJEPV010000024">
    <property type="protein sequence ID" value="MCC2120018.1"/>
    <property type="molecule type" value="Genomic_DNA"/>
</dbReference>
<dbReference type="Proteomes" id="UP001197795">
    <property type="component" value="Unassembled WGS sequence"/>
</dbReference>
<dbReference type="InterPro" id="IPR013780">
    <property type="entry name" value="Glyco_hydro_b"/>
</dbReference>
<comment type="similarity">
    <text evidence="1">Belongs to the glycosyl hydrolase 13 family.</text>
</comment>
<proteinExistence type="inferred from homology"/>
<reference evidence="5 6" key="1">
    <citation type="submission" date="2021-10" db="EMBL/GenBank/DDBJ databases">
        <title>Anaerobic single-cell dispensing facilitates the cultivation of human gut bacteria.</title>
        <authorList>
            <person name="Afrizal A."/>
        </authorList>
    </citation>
    <scope>NUCLEOTIDE SEQUENCE [LARGE SCALE GENOMIC DNA]</scope>
    <source>
        <strain evidence="5 6">CLA-AA-H273</strain>
    </source>
</reference>
<dbReference type="RefSeq" id="WP_227733424.1">
    <property type="nucleotide sequence ID" value="NZ_JAJEPV010000024.1"/>
</dbReference>
<keyword evidence="6" id="KW-1185">Reference proteome</keyword>
<keyword evidence="2" id="KW-0378">Hydrolase</keyword>
<evidence type="ECO:0000256" key="3">
    <source>
        <dbReference type="ARBA" id="ARBA00023295"/>
    </source>
</evidence>
<dbReference type="AlphaFoldDB" id="A0AAE3A421"/>
<evidence type="ECO:0000313" key="6">
    <source>
        <dbReference type="Proteomes" id="UP001197795"/>
    </source>
</evidence>
<dbReference type="GO" id="GO:0016052">
    <property type="term" value="P:carbohydrate catabolic process"/>
    <property type="evidence" value="ECO:0007669"/>
    <property type="project" value="UniProtKB-ARBA"/>
</dbReference>
<dbReference type="FunFam" id="2.60.40.1180:FF:000007">
    <property type="entry name" value="Sucrose isomerase"/>
    <property type="match status" value="1"/>
</dbReference>
<evidence type="ECO:0000259" key="4">
    <source>
        <dbReference type="Pfam" id="PF23915"/>
    </source>
</evidence>